<organism evidence="1">
    <name type="scientific">Arundo donax</name>
    <name type="common">Giant reed</name>
    <name type="synonym">Donax arundinaceus</name>
    <dbReference type="NCBI Taxonomy" id="35708"/>
    <lineage>
        <taxon>Eukaryota</taxon>
        <taxon>Viridiplantae</taxon>
        <taxon>Streptophyta</taxon>
        <taxon>Embryophyta</taxon>
        <taxon>Tracheophyta</taxon>
        <taxon>Spermatophyta</taxon>
        <taxon>Magnoliopsida</taxon>
        <taxon>Liliopsida</taxon>
        <taxon>Poales</taxon>
        <taxon>Poaceae</taxon>
        <taxon>PACMAD clade</taxon>
        <taxon>Arundinoideae</taxon>
        <taxon>Arundineae</taxon>
        <taxon>Arundo</taxon>
    </lineage>
</organism>
<dbReference type="AlphaFoldDB" id="A0A0A9GHW7"/>
<dbReference type="EMBL" id="GBRH01173814">
    <property type="protein sequence ID" value="JAE24082.1"/>
    <property type="molecule type" value="Transcribed_RNA"/>
</dbReference>
<accession>A0A0A9GHW7</accession>
<protein>
    <submittedName>
        <fullName evidence="1">Uncharacterized protein</fullName>
    </submittedName>
</protein>
<evidence type="ECO:0000313" key="1">
    <source>
        <dbReference type="EMBL" id="JAE24082.1"/>
    </source>
</evidence>
<proteinExistence type="predicted"/>
<sequence length="31" mass="3676">MYVFKCFVSESNFKLLYGFLIRNLELFGPSI</sequence>
<reference evidence="1" key="2">
    <citation type="journal article" date="2015" name="Data Brief">
        <title>Shoot transcriptome of the giant reed, Arundo donax.</title>
        <authorList>
            <person name="Barrero R.A."/>
            <person name="Guerrero F.D."/>
            <person name="Moolhuijzen P."/>
            <person name="Goolsby J.A."/>
            <person name="Tidwell J."/>
            <person name="Bellgard S.E."/>
            <person name="Bellgard M.I."/>
        </authorList>
    </citation>
    <scope>NUCLEOTIDE SEQUENCE</scope>
    <source>
        <tissue evidence="1">Shoot tissue taken approximately 20 cm above the soil surface</tissue>
    </source>
</reference>
<reference evidence="1" key="1">
    <citation type="submission" date="2014-09" db="EMBL/GenBank/DDBJ databases">
        <authorList>
            <person name="Magalhaes I.L.F."/>
            <person name="Oliveira U."/>
            <person name="Santos F.R."/>
            <person name="Vidigal T.H.D.A."/>
            <person name="Brescovit A.D."/>
            <person name="Santos A.J."/>
        </authorList>
    </citation>
    <scope>NUCLEOTIDE SEQUENCE</scope>
    <source>
        <tissue evidence="1">Shoot tissue taken approximately 20 cm above the soil surface</tissue>
    </source>
</reference>
<name>A0A0A9GHW7_ARUDO</name>